<dbReference type="EMBL" id="CALNXJ010000013">
    <property type="protein sequence ID" value="CAH3112234.1"/>
    <property type="molecule type" value="Genomic_DNA"/>
</dbReference>
<dbReference type="Gene3D" id="1.10.150.50">
    <property type="entry name" value="Transcription Factor, Ets-1"/>
    <property type="match status" value="1"/>
</dbReference>
<feature type="non-terminal residue" evidence="3">
    <location>
        <position position="1"/>
    </location>
</feature>
<dbReference type="CDD" id="cd09509">
    <property type="entry name" value="SAM_Polycomb"/>
    <property type="match status" value="1"/>
</dbReference>
<comment type="caution">
    <text evidence="3">The sequence shown here is derived from an EMBL/GenBank/DDBJ whole genome shotgun (WGS) entry which is preliminary data.</text>
</comment>
<organism evidence="3 4">
    <name type="scientific">Pocillopora meandrina</name>
    <dbReference type="NCBI Taxonomy" id="46732"/>
    <lineage>
        <taxon>Eukaryota</taxon>
        <taxon>Metazoa</taxon>
        <taxon>Cnidaria</taxon>
        <taxon>Anthozoa</taxon>
        <taxon>Hexacorallia</taxon>
        <taxon>Scleractinia</taxon>
        <taxon>Astrocoeniina</taxon>
        <taxon>Pocilloporidae</taxon>
        <taxon>Pocillopora</taxon>
    </lineage>
</organism>
<proteinExistence type="predicted"/>
<dbReference type="GO" id="GO:0003682">
    <property type="term" value="F:chromatin binding"/>
    <property type="evidence" value="ECO:0007669"/>
    <property type="project" value="TreeGrafter"/>
</dbReference>
<evidence type="ECO:0000313" key="3">
    <source>
        <dbReference type="EMBL" id="CAH3112234.1"/>
    </source>
</evidence>
<dbReference type="GO" id="GO:0005634">
    <property type="term" value="C:nucleus"/>
    <property type="evidence" value="ECO:0007669"/>
    <property type="project" value="TreeGrafter"/>
</dbReference>
<accession>A0AAU9WIA5</accession>
<feature type="non-terminal residue" evidence="3">
    <location>
        <position position="90"/>
    </location>
</feature>
<dbReference type="Pfam" id="PF00536">
    <property type="entry name" value="SAM_1"/>
    <property type="match status" value="1"/>
</dbReference>
<gene>
    <name evidence="3" type="ORF">PMEA_00005029</name>
</gene>
<sequence>EPPRPEPSGSPSISGSRSSKHVSQWSVQDVVDFIRTTDFFEFADEFQRQEIDGRTLTLLSLDEIHKCLGVTLGPAIKLHFTVQKLKKKSR</sequence>
<evidence type="ECO:0000256" key="1">
    <source>
        <dbReference type="SAM" id="MobiDB-lite"/>
    </source>
</evidence>
<keyword evidence="4" id="KW-1185">Reference proteome</keyword>
<dbReference type="InterPro" id="IPR001660">
    <property type="entry name" value="SAM"/>
</dbReference>
<dbReference type="PANTHER" id="PTHR12247">
    <property type="entry name" value="POLYCOMB GROUP PROTEIN"/>
    <property type="match status" value="1"/>
</dbReference>
<dbReference type="SUPFAM" id="SSF47769">
    <property type="entry name" value="SAM/Pointed domain"/>
    <property type="match status" value="1"/>
</dbReference>
<reference evidence="3 4" key="1">
    <citation type="submission" date="2022-05" db="EMBL/GenBank/DDBJ databases">
        <authorList>
            <consortium name="Genoscope - CEA"/>
            <person name="William W."/>
        </authorList>
    </citation>
    <scope>NUCLEOTIDE SEQUENCE [LARGE SCALE GENOMIC DNA]</scope>
</reference>
<evidence type="ECO:0000259" key="2">
    <source>
        <dbReference type="PROSITE" id="PS50105"/>
    </source>
</evidence>
<protein>
    <recommendedName>
        <fullName evidence="2">SAM domain-containing protein</fullName>
    </recommendedName>
</protein>
<dbReference type="Proteomes" id="UP001159428">
    <property type="component" value="Unassembled WGS sequence"/>
</dbReference>
<dbReference type="AlphaFoldDB" id="A0AAU9WIA5"/>
<name>A0AAU9WIA5_9CNID</name>
<dbReference type="GO" id="GO:0042393">
    <property type="term" value="F:histone binding"/>
    <property type="evidence" value="ECO:0007669"/>
    <property type="project" value="TreeGrafter"/>
</dbReference>
<feature type="domain" description="SAM" evidence="2">
    <location>
        <begin position="25"/>
        <end position="71"/>
    </location>
</feature>
<dbReference type="PROSITE" id="PS50105">
    <property type="entry name" value="SAM_DOMAIN"/>
    <property type="match status" value="1"/>
</dbReference>
<evidence type="ECO:0000313" key="4">
    <source>
        <dbReference type="Proteomes" id="UP001159428"/>
    </source>
</evidence>
<dbReference type="GO" id="GO:0045892">
    <property type="term" value="P:negative regulation of DNA-templated transcription"/>
    <property type="evidence" value="ECO:0007669"/>
    <property type="project" value="TreeGrafter"/>
</dbReference>
<dbReference type="SMART" id="SM00454">
    <property type="entry name" value="SAM"/>
    <property type="match status" value="1"/>
</dbReference>
<feature type="region of interest" description="Disordered" evidence="1">
    <location>
        <begin position="1"/>
        <end position="23"/>
    </location>
</feature>
<dbReference type="InterPro" id="IPR050548">
    <property type="entry name" value="PcG_chromatin_remod_factors"/>
</dbReference>
<dbReference type="InterPro" id="IPR013761">
    <property type="entry name" value="SAM/pointed_sf"/>
</dbReference>